<feature type="transmembrane region" description="Helical" evidence="5">
    <location>
        <begin position="105"/>
        <end position="127"/>
    </location>
</feature>
<evidence type="ECO:0000256" key="3">
    <source>
        <dbReference type="ARBA" id="ARBA00022989"/>
    </source>
</evidence>
<name>A0A317MTK8_9GAMM</name>
<evidence type="ECO:0000256" key="4">
    <source>
        <dbReference type="ARBA" id="ARBA00023136"/>
    </source>
</evidence>
<reference evidence="6 7" key="1">
    <citation type="submission" date="2018-05" db="EMBL/GenBank/DDBJ databases">
        <title>Genomic Encyclopedia of Type Strains, Phase IV (KMG-IV): sequencing the most valuable type-strain genomes for metagenomic binning, comparative biology and taxonomic classification.</title>
        <authorList>
            <person name="Goeker M."/>
        </authorList>
    </citation>
    <scope>NUCLEOTIDE SEQUENCE [LARGE SCALE GENOMIC DNA]</scope>
    <source>
        <strain evidence="6 7">DSM 23606</strain>
    </source>
</reference>
<dbReference type="Pfam" id="PF02674">
    <property type="entry name" value="Colicin_V"/>
    <property type="match status" value="1"/>
</dbReference>
<keyword evidence="7" id="KW-1185">Reference proteome</keyword>
<dbReference type="InterPro" id="IPR052719">
    <property type="entry name" value="CvpA-like"/>
</dbReference>
<comment type="subcellular location">
    <subcellularLocation>
        <location evidence="1">Membrane</location>
        <topology evidence="1">Multi-pass membrane protein</topology>
    </subcellularLocation>
</comment>
<dbReference type="AlphaFoldDB" id="A0A317MTK8"/>
<dbReference type="PANTHER" id="PTHR36926">
    <property type="entry name" value="COLICIN V PRODUCTION PROTEIN"/>
    <property type="match status" value="1"/>
</dbReference>
<dbReference type="Proteomes" id="UP000246569">
    <property type="component" value="Unassembled WGS sequence"/>
</dbReference>
<evidence type="ECO:0000256" key="1">
    <source>
        <dbReference type="ARBA" id="ARBA00004141"/>
    </source>
</evidence>
<accession>A0A317MTK8</accession>
<keyword evidence="4 5" id="KW-0472">Membrane</keyword>
<comment type="caution">
    <text evidence="6">The sequence shown here is derived from an EMBL/GenBank/DDBJ whole genome shotgun (WGS) entry which is preliminary data.</text>
</comment>
<feature type="transmembrane region" description="Helical" evidence="5">
    <location>
        <begin position="68"/>
        <end position="93"/>
    </location>
</feature>
<keyword evidence="3 5" id="KW-1133">Transmembrane helix</keyword>
<proteinExistence type="predicted"/>
<feature type="transmembrane region" description="Helical" evidence="5">
    <location>
        <begin position="32"/>
        <end position="56"/>
    </location>
</feature>
<dbReference type="GO" id="GO:0009403">
    <property type="term" value="P:toxin biosynthetic process"/>
    <property type="evidence" value="ECO:0007669"/>
    <property type="project" value="InterPro"/>
</dbReference>
<evidence type="ECO:0000256" key="2">
    <source>
        <dbReference type="ARBA" id="ARBA00022692"/>
    </source>
</evidence>
<dbReference type="RefSeq" id="WP_246004674.1">
    <property type="nucleotide sequence ID" value="NZ_QGTJ01000008.1"/>
</dbReference>
<evidence type="ECO:0000313" key="6">
    <source>
        <dbReference type="EMBL" id="PWV60241.1"/>
    </source>
</evidence>
<organism evidence="6 7">
    <name type="scientific">Plasticicumulans acidivorans</name>
    <dbReference type="NCBI Taxonomy" id="886464"/>
    <lineage>
        <taxon>Bacteria</taxon>
        <taxon>Pseudomonadati</taxon>
        <taxon>Pseudomonadota</taxon>
        <taxon>Gammaproteobacteria</taxon>
        <taxon>Candidatus Competibacteraceae</taxon>
        <taxon>Plasticicumulans</taxon>
    </lineage>
</organism>
<dbReference type="GO" id="GO:0016020">
    <property type="term" value="C:membrane"/>
    <property type="evidence" value="ECO:0007669"/>
    <property type="project" value="UniProtKB-SubCell"/>
</dbReference>
<evidence type="ECO:0000313" key="7">
    <source>
        <dbReference type="Proteomes" id="UP000246569"/>
    </source>
</evidence>
<sequence length="168" mass="18058">MLDHLIWADYAILGVIGLSVLMSLWRGFMREAISLATWIAAFVLAFNFSAQAAVMLEPHIATPSMRQLVGFGAVFLATLVAGGIVNLLVGQLIAGTGLGTTDRMLGVIFGALRGIAVITVLVLLAGMTPVVKDPWWGQSLFLHHFEALAAMLKPYLPPELADGLQFLR</sequence>
<evidence type="ECO:0000256" key="5">
    <source>
        <dbReference type="SAM" id="Phobius"/>
    </source>
</evidence>
<protein>
    <submittedName>
        <fullName evidence="6">Membrane protein required for colicin V production</fullName>
    </submittedName>
</protein>
<dbReference type="EMBL" id="QGTJ01000008">
    <property type="protein sequence ID" value="PWV60241.1"/>
    <property type="molecule type" value="Genomic_DNA"/>
</dbReference>
<dbReference type="PANTHER" id="PTHR36926:SF1">
    <property type="entry name" value="COLICIN V PRODUCTION PROTEIN"/>
    <property type="match status" value="1"/>
</dbReference>
<feature type="transmembrane region" description="Helical" evidence="5">
    <location>
        <begin position="6"/>
        <end position="25"/>
    </location>
</feature>
<gene>
    <name evidence="6" type="ORF">C7443_108170</name>
</gene>
<keyword evidence="2 5" id="KW-0812">Transmembrane</keyword>
<dbReference type="InterPro" id="IPR003825">
    <property type="entry name" value="Colicin-V_CvpA"/>
</dbReference>